<organism evidence="8 9">
    <name type="scientific">Pacificimonas pallii</name>
    <dbReference type="NCBI Taxonomy" id="2827236"/>
    <lineage>
        <taxon>Bacteria</taxon>
        <taxon>Pseudomonadati</taxon>
        <taxon>Pseudomonadota</taxon>
        <taxon>Alphaproteobacteria</taxon>
        <taxon>Sphingomonadales</taxon>
        <taxon>Sphingosinicellaceae</taxon>
        <taxon>Pacificimonas</taxon>
    </lineage>
</organism>
<evidence type="ECO:0000256" key="3">
    <source>
        <dbReference type="ARBA" id="ARBA00022781"/>
    </source>
</evidence>
<reference evidence="8 9" key="1">
    <citation type="submission" date="2021-04" db="EMBL/GenBank/DDBJ databases">
        <authorList>
            <person name="Pira H."/>
            <person name="Risdian C."/>
            <person name="Wink J."/>
        </authorList>
    </citation>
    <scope>NUCLEOTIDE SEQUENCE [LARGE SCALE GENOMIC DNA]</scope>
    <source>
        <strain evidence="8 9">WHA3</strain>
    </source>
</reference>
<comment type="subcellular location">
    <subcellularLocation>
        <location evidence="7">Cell membrane</location>
        <topology evidence="7">Peripheral membrane protein</topology>
    </subcellularLocation>
    <subcellularLocation>
        <location evidence="1">Membrane</location>
    </subcellularLocation>
</comment>
<gene>
    <name evidence="7" type="primary">atpH</name>
    <name evidence="8" type="ORF">KCG44_12990</name>
</gene>
<evidence type="ECO:0000256" key="7">
    <source>
        <dbReference type="HAMAP-Rule" id="MF_01416"/>
    </source>
</evidence>
<comment type="caution">
    <text evidence="8">The sequence shown here is derived from an EMBL/GenBank/DDBJ whole genome shotgun (WGS) entry which is preliminary data.</text>
</comment>
<dbReference type="Pfam" id="PF00213">
    <property type="entry name" value="OSCP"/>
    <property type="match status" value="1"/>
</dbReference>
<evidence type="ECO:0000256" key="2">
    <source>
        <dbReference type="ARBA" id="ARBA00022448"/>
    </source>
</evidence>
<comment type="similarity">
    <text evidence="7">Belongs to the ATPase delta chain family.</text>
</comment>
<dbReference type="NCBIfam" id="TIGR01145">
    <property type="entry name" value="ATP_synt_delta"/>
    <property type="match status" value="1"/>
</dbReference>
<keyword evidence="7" id="KW-0139">CF(1)</keyword>
<keyword evidence="3 7" id="KW-0375">Hydrogen ion transport</keyword>
<evidence type="ECO:0000313" key="8">
    <source>
        <dbReference type="EMBL" id="MBV7257702.1"/>
    </source>
</evidence>
<keyword evidence="2 7" id="KW-0813">Transport</keyword>
<dbReference type="PROSITE" id="PS00389">
    <property type="entry name" value="ATPASE_DELTA"/>
    <property type="match status" value="1"/>
</dbReference>
<keyword evidence="7" id="KW-1003">Cell membrane</keyword>
<dbReference type="NCBIfam" id="NF004402">
    <property type="entry name" value="PRK05758.2-2"/>
    <property type="match status" value="1"/>
</dbReference>
<dbReference type="PANTHER" id="PTHR11910">
    <property type="entry name" value="ATP SYNTHASE DELTA CHAIN"/>
    <property type="match status" value="1"/>
</dbReference>
<evidence type="ECO:0000256" key="1">
    <source>
        <dbReference type="ARBA" id="ARBA00004370"/>
    </source>
</evidence>
<proteinExistence type="inferred from homology"/>
<dbReference type="NCBIfam" id="NF004406">
    <property type="entry name" value="PRK05758.3-2"/>
    <property type="match status" value="1"/>
</dbReference>
<keyword evidence="4 7" id="KW-0406">Ion transport</keyword>
<dbReference type="Proteomes" id="UP000722336">
    <property type="component" value="Unassembled WGS sequence"/>
</dbReference>
<evidence type="ECO:0000313" key="9">
    <source>
        <dbReference type="Proteomes" id="UP000722336"/>
    </source>
</evidence>
<protein>
    <recommendedName>
        <fullName evidence="7">ATP synthase subunit delta</fullName>
    </recommendedName>
    <alternativeName>
        <fullName evidence="7">ATP synthase F(1) sector subunit delta</fullName>
    </alternativeName>
    <alternativeName>
        <fullName evidence="7">F-type ATPase subunit delta</fullName>
        <shortName evidence="7">F-ATPase subunit delta</shortName>
    </alternativeName>
</protein>
<dbReference type="RefSeq" id="WP_218446605.1">
    <property type="nucleotide sequence ID" value="NZ_JAGSPA010000004.1"/>
</dbReference>
<dbReference type="HAMAP" id="MF_01416">
    <property type="entry name" value="ATP_synth_delta_bact"/>
    <property type="match status" value="1"/>
</dbReference>
<comment type="function">
    <text evidence="7">F(1)F(0) ATP synthase produces ATP from ADP in the presence of a proton or sodium gradient. F-type ATPases consist of two structural domains, F(1) containing the extramembraneous catalytic core and F(0) containing the membrane proton channel, linked together by a central stalk and a peripheral stalk. During catalysis, ATP synthesis in the catalytic domain of F(1) is coupled via a rotary mechanism of the central stalk subunits to proton translocation.</text>
</comment>
<comment type="function">
    <text evidence="7">This protein is part of the stalk that links CF(0) to CF(1). It either transmits conformational changes from CF(0) to CF(1) or is implicated in proton conduction.</text>
</comment>
<evidence type="ECO:0000256" key="6">
    <source>
        <dbReference type="ARBA" id="ARBA00023310"/>
    </source>
</evidence>
<dbReference type="InterPro" id="IPR020781">
    <property type="entry name" value="ATPase_OSCP/d_CS"/>
</dbReference>
<keyword evidence="9" id="KW-1185">Reference proteome</keyword>
<keyword evidence="6 7" id="KW-0066">ATP synthesis</keyword>
<keyword evidence="5 7" id="KW-0472">Membrane</keyword>
<dbReference type="EMBL" id="JAGSPA010000004">
    <property type="protein sequence ID" value="MBV7257702.1"/>
    <property type="molecule type" value="Genomic_DNA"/>
</dbReference>
<sequence>MVHGLGGRYASALFDLARTENQADEVETSLARLKEALGESKDLNTLISSPLLDREQASKGMMAVAQKMKLDALTVKFLGVLSKNRRLAALPLIIRNYQQLAAEARGEITADVTSAHALTKDQEGAVKTVLRARFKRDVALNTKIDPDILGGLIVQVGSRLIDSSLKTKLDNIGRAMKGA</sequence>
<name>A0ABS6SIL4_9SPHN</name>
<evidence type="ECO:0000256" key="4">
    <source>
        <dbReference type="ARBA" id="ARBA00023065"/>
    </source>
</evidence>
<dbReference type="InterPro" id="IPR000711">
    <property type="entry name" value="ATPase_OSCP/dsu"/>
</dbReference>
<accession>A0ABS6SIL4</accession>
<evidence type="ECO:0000256" key="5">
    <source>
        <dbReference type="ARBA" id="ARBA00023136"/>
    </source>
</evidence>